<protein>
    <submittedName>
        <fullName evidence="1">Uncharacterized protein</fullName>
    </submittedName>
</protein>
<gene>
    <name evidence="1" type="ORF">ERS852481_02774</name>
</gene>
<dbReference type="EMBL" id="CYZK01000025">
    <property type="protein sequence ID" value="CUO74553.1"/>
    <property type="molecule type" value="Genomic_DNA"/>
</dbReference>
<dbReference type="Proteomes" id="UP000095362">
    <property type="component" value="Unassembled WGS sequence"/>
</dbReference>
<evidence type="ECO:0000313" key="2">
    <source>
        <dbReference type="Proteomes" id="UP000095362"/>
    </source>
</evidence>
<reference evidence="1 2" key="1">
    <citation type="submission" date="2015-09" db="EMBL/GenBank/DDBJ databases">
        <authorList>
            <consortium name="Pathogen Informatics"/>
        </authorList>
    </citation>
    <scope>NUCLEOTIDE SEQUENCE [LARGE SCALE GENOMIC DNA]</scope>
    <source>
        <strain evidence="1 2">2789STDY5834866</strain>
    </source>
</reference>
<name>A0A174HI43_9FIRM</name>
<sequence length="110" mass="12762">MAQEGVAMERLTEWIGEGEDRHAIPRMDLRKNGHQKCCNKLAEYEDLEEAGIIQKWIPVKWHVILDTEREEEGIPEDIVYYLDYPMPEDGEEIIVTDGKEYGPMKTALTL</sequence>
<organism evidence="1 2">
    <name type="scientific">Coprococcus comes</name>
    <dbReference type="NCBI Taxonomy" id="410072"/>
    <lineage>
        <taxon>Bacteria</taxon>
        <taxon>Bacillati</taxon>
        <taxon>Bacillota</taxon>
        <taxon>Clostridia</taxon>
        <taxon>Lachnospirales</taxon>
        <taxon>Lachnospiraceae</taxon>
        <taxon>Coprococcus</taxon>
    </lineage>
</organism>
<proteinExistence type="predicted"/>
<accession>A0A174HI43</accession>
<dbReference type="AlphaFoldDB" id="A0A174HI43"/>
<evidence type="ECO:0000313" key="1">
    <source>
        <dbReference type="EMBL" id="CUO74553.1"/>
    </source>
</evidence>